<dbReference type="HOGENOM" id="CLU_604382_0_0_1"/>
<feature type="compositionally biased region" description="Basic residues" evidence="1">
    <location>
        <begin position="163"/>
        <end position="174"/>
    </location>
</feature>
<dbReference type="GeneID" id="19880316"/>
<evidence type="ECO:0000313" key="2">
    <source>
        <dbReference type="EMBL" id="ELA46063.1"/>
    </source>
</evidence>
<feature type="compositionally biased region" description="Basic and acidic residues" evidence="1">
    <location>
        <begin position="145"/>
        <end position="162"/>
    </location>
</feature>
<dbReference type="EMBL" id="GL877467">
    <property type="protein sequence ID" value="ELA46063.1"/>
    <property type="molecule type" value="Genomic_DNA"/>
</dbReference>
<sequence length="453" mass="53312">MVVLICYCYVVLLVLAIRTVSSFSLYECLNYKTRFTLLFVMIELVIYAHSLTYAQTAQKCFDRFSSVEDTLKFKLITGDKAVCEFGEDLEGKNMNIPNLTKKEKLDAGKERTNGELAIHEDLREEHISKLQENGDSSCDQSNNRGNDHVIENSKIGRSEKTKTNMKKGRKRSKKSVLLNKKADQGAEDRVVKTHIVRHRPKSIVYILIVRQDEDPDEYYDFLLREDENVDLELERVIMTIYNYKEVMLKDLKVVDENNNKIKRNVTFYVKNVPYLEVGNVMGLDKKGTVKREFIYRKNSVACLCESDILIYLLNEYDLSFQDEKGRKYVFYRFYSTLFLGGELVNNQIISALFRRNLYAGVFNFFKGKKNAYNKSFRNIFLCEHELTELNELFKEEMEKLKNKESFCVYLRELFDALPYFEDHRDSYRNVIKKLLLKSRRKDDTVAFAREENQ</sequence>
<gene>
    <name evidence="2" type="ORF">VCUG_02454</name>
</gene>
<protein>
    <submittedName>
        <fullName evidence="2">Uncharacterized protein</fullName>
    </submittedName>
</protein>
<dbReference type="Proteomes" id="UP000011081">
    <property type="component" value="Unassembled WGS sequence"/>
</dbReference>
<reference evidence="3" key="1">
    <citation type="submission" date="2011-03" db="EMBL/GenBank/DDBJ databases">
        <title>The genome sequence of Vavraia culicis strain floridensis.</title>
        <authorList>
            <consortium name="The Broad Institute Genome Sequencing Platform"/>
            <person name="Cuomo C."/>
            <person name="Becnel J."/>
            <person name="Sanscrainte N."/>
            <person name="Young S.K."/>
            <person name="Zeng Q."/>
            <person name="Gargeya S."/>
            <person name="Fitzgerald M."/>
            <person name="Haas B."/>
            <person name="Abouelleil A."/>
            <person name="Alvarado L."/>
            <person name="Arachchi H.M."/>
            <person name="Berlin A."/>
            <person name="Chapman S.B."/>
            <person name="Gearin G."/>
            <person name="Goldberg J."/>
            <person name="Griggs A."/>
            <person name="Gujja S."/>
            <person name="Hansen M."/>
            <person name="Heiman D."/>
            <person name="Howarth C."/>
            <person name="Larimer J."/>
            <person name="Lui A."/>
            <person name="MacDonald P.J.P."/>
            <person name="McCowen C."/>
            <person name="Montmayeur A."/>
            <person name="Murphy C."/>
            <person name="Neiman D."/>
            <person name="Pearson M."/>
            <person name="Priest M."/>
            <person name="Roberts A."/>
            <person name="Saif S."/>
            <person name="Shea T."/>
            <person name="Sisk P."/>
            <person name="Stolte C."/>
            <person name="Sykes S."/>
            <person name="Wortman J."/>
            <person name="Nusbaum C."/>
            <person name="Birren B."/>
        </authorList>
    </citation>
    <scope>NUCLEOTIDE SEQUENCE [LARGE SCALE GENOMIC DNA]</scope>
    <source>
        <strain evidence="3">floridensis</strain>
    </source>
</reference>
<keyword evidence="3" id="KW-1185">Reference proteome</keyword>
<evidence type="ECO:0000256" key="1">
    <source>
        <dbReference type="SAM" id="MobiDB-lite"/>
    </source>
</evidence>
<accession>L2GRY2</accession>
<dbReference type="InParanoid" id="L2GRY2"/>
<evidence type="ECO:0000313" key="3">
    <source>
        <dbReference type="Proteomes" id="UP000011081"/>
    </source>
</evidence>
<dbReference type="VEuPathDB" id="MicrosporidiaDB:VCUG_02454"/>
<dbReference type="OrthoDB" id="10527761at2759"/>
<dbReference type="AlphaFoldDB" id="L2GRY2"/>
<feature type="region of interest" description="Disordered" evidence="1">
    <location>
        <begin position="131"/>
        <end position="179"/>
    </location>
</feature>
<name>L2GRY2_VAVCU</name>
<dbReference type="RefSeq" id="XP_008075462.1">
    <property type="nucleotide sequence ID" value="XM_008077271.1"/>
</dbReference>
<feature type="compositionally biased region" description="Polar residues" evidence="1">
    <location>
        <begin position="131"/>
        <end position="144"/>
    </location>
</feature>
<proteinExistence type="predicted"/>
<organism evidence="2 3">
    <name type="scientific">Vavraia culicis (isolate floridensis)</name>
    <name type="common">Microsporidian parasite</name>
    <dbReference type="NCBI Taxonomy" id="948595"/>
    <lineage>
        <taxon>Eukaryota</taxon>
        <taxon>Fungi</taxon>
        <taxon>Fungi incertae sedis</taxon>
        <taxon>Microsporidia</taxon>
        <taxon>Pleistophoridae</taxon>
        <taxon>Vavraia</taxon>
    </lineage>
</organism>